<dbReference type="PROSITE" id="PS51233">
    <property type="entry name" value="VWFD"/>
    <property type="match status" value="1"/>
</dbReference>
<organism evidence="2 3">
    <name type="scientific">Mytilus coruscus</name>
    <name type="common">Sea mussel</name>
    <dbReference type="NCBI Taxonomy" id="42192"/>
    <lineage>
        <taxon>Eukaryota</taxon>
        <taxon>Metazoa</taxon>
        <taxon>Spiralia</taxon>
        <taxon>Lophotrochozoa</taxon>
        <taxon>Mollusca</taxon>
        <taxon>Bivalvia</taxon>
        <taxon>Autobranchia</taxon>
        <taxon>Pteriomorphia</taxon>
        <taxon>Mytilida</taxon>
        <taxon>Mytiloidea</taxon>
        <taxon>Mytilidae</taxon>
        <taxon>Mytilinae</taxon>
        <taxon>Mytilus</taxon>
    </lineage>
</organism>
<dbReference type="InterPro" id="IPR001846">
    <property type="entry name" value="VWF_type-D"/>
</dbReference>
<keyword evidence="3" id="KW-1185">Reference proteome</keyword>
<feature type="domain" description="VWFD" evidence="1">
    <location>
        <begin position="1"/>
        <end position="86"/>
    </location>
</feature>
<dbReference type="AlphaFoldDB" id="A0A6J8E3W3"/>
<proteinExistence type="predicted"/>
<reference evidence="2 3" key="1">
    <citation type="submission" date="2020-06" db="EMBL/GenBank/DDBJ databases">
        <authorList>
            <person name="Li R."/>
            <person name="Bekaert M."/>
        </authorList>
    </citation>
    <scope>NUCLEOTIDE SEQUENCE [LARGE SCALE GENOMIC DNA]</scope>
    <source>
        <strain evidence="3">wild</strain>
    </source>
</reference>
<dbReference type="EMBL" id="CACVKT020008447">
    <property type="protein sequence ID" value="CAC5415499.1"/>
    <property type="molecule type" value="Genomic_DNA"/>
</dbReference>
<accession>A0A6J8E3W3</accession>
<evidence type="ECO:0000259" key="1">
    <source>
        <dbReference type="PROSITE" id="PS51233"/>
    </source>
</evidence>
<dbReference type="Pfam" id="PF26129">
    <property type="entry name" value="Vwde"/>
    <property type="match status" value="1"/>
</dbReference>
<gene>
    <name evidence="2" type="ORF">MCOR_48193</name>
</gene>
<sequence>MPSGTWIEIQISSSTRLTAFINPSVHDWKNSRGLCGFISNNCPDDFIKPDETKANIHGVDLMCSAPRIERAEDFIQSWQVFGANNWFTLVENDNIPPSITTSAYCTCPHEHANDIDGHFHCGGATVDCAIDFDNVGAAQCNLLFNNQRRKRSLEYPFKAAEMKKKRKRREVLPAEVKVNMTPEQARQYCDEFLRSSPVFDACSDIPEVNTEEYIDICALDIKVNTHQIEFIVLIVLLNQIYQIKHICNSQIT</sequence>
<protein>
    <recommendedName>
        <fullName evidence="1">VWFD domain-containing protein</fullName>
    </recommendedName>
</protein>
<evidence type="ECO:0000313" key="2">
    <source>
        <dbReference type="EMBL" id="CAC5415499.1"/>
    </source>
</evidence>
<dbReference type="Proteomes" id="UP000507470">
    <property type="component" value="Unassembled WGS sequence"/>
</dbReference>
<name>A0A6J8E3W3_MYTCO</name>
<evidence type="ECO:0000313" key="3">
    <source>
        <dbReference type="Proteomes" id="UP000507470"/>
    </source>
</evidence>
<dbReference type="InterPro" id="IPR058727">
    <property type="entry name" value="Helical_Vwde"/>
</dbReference>